<dbReference type="InterPro" id="IPR005804">
    <property type="entry name" value="FA_desaturase_dom"/>
</dbReference>
<evidence type="ECO:0000256" key="11">
    <source>
        <dbReference type="ARBA" id="ARBA00023160"/>
    </source>
</evidence>
<evidence type="ECO:0000256" key="12">
    <source>
        <dbReference type="RuleBase" id="RU000581"/>
    </source>
</evidence>
<comment type="subcellular location">
    <subcellularLocation>
        <location evidence="1">Membrane</location>
        <topology evidence="1">Multi-pass membrane protein</topology>
    </subcellularLocation>
</comment>
<dbReference type="CDD" id="cd03505">
    <property type="entry name" value="Delta9-FADS-like"/>
    <property type="match status" value="1"/>
</dbReference>
<dbReference type="AlphaFoldDB" id="U5EY18"/>
<comment type="cofactor">
    <cofactor evidence="12">
        <name>Fe(2+)</name>
        <dbReference type="ChEBI" id="CHEBI:29033"/>
    </cofactor>
</comment>
<protein>
    <submittedName>
        <fullName evidence="15">Putative fatty acid desaturase</fullName>
    </submittedName>
</protein>
<keyword evidence="6 13" id="KW-1133">Transmembrane helix</keyword>
<keyword evidence="10 13" id="KW-0472">Membrane</keyword>
<dbReference type="GO" id="GO:0005506">
    <property type="term" value="F:iron ion binding"/>
    <property type="evidence" value="ECO:0007669"/>
    <property type="project" value="TreeGrafter"/>
</dbReference>
<keyword evidence="7 12" id="KW-0560">Oxidoreductase</keyword>
<evidence type="ECO:0000256" key="8">
    <source>
        <dbReference type="ARBA" id="ARBA00023004"/>
    </source>
</evidence>
<evidence type="ECO:0000256" key="6">
    <source>
        <dbReference type="ARBA" id="ARBA00022989"/>
    </source>
</evidence>
<evidence type="ECO:0000259" key="14">
    <source>
        <dbReference type="Pfam" id="PF00487"/>
    </source>
</evidence>
<dbReference type="InterPro" id="IPR009160">
    <property type="entry name" value="Acyl-CoA_deSatase_haem/ster-bd"/>
</dbReference>
<dbReference type="PANTHER" id="PTHR11351">
    <property type="entry name" value="ACYL-COA DESATURASE"/>
    <property type="match status" value="1"/>
</dbReference>
<dbReference type="GO" id="GO:0006636">
    <property type="term" value="P:unsaturated fatty acid biosynthetic process"/>
    <property type="evidence" value="ECO:0007669"/>
    <property type="project" value="InterPro"/>
</dbReference>
<comment type="domain">
    <text evidence="12">The histidine box domains are involved in binding the catalytic metal ions.</text>
</comment>
<comment type="similarity">
    <text evidence="2 12">Belongs to the fatty acid desaturase type 1 family.</text>
</comment>
<dbReference type="PRINTS" id="PR00075">
    <property type="entry name" value="FACDDSATRASE"/>
</dbReference>
<evidence type="ECO:0000256" key="1">
    <source>
        <dbReference type="ARBA" id="ARBA00004141"/>
    </source>
</evidence>
<feature type="transmembrane region" description="Helical" evidence="13">
    <location>
        <begin position="227"/>
        <end position="249"/>
    </location>
</feature>
<feature type="transmembrane region" description="Helical" evidence="13">
    <location>
        <begin position="80"/>
        <end position="102"/>
    </location>
</feature>
<feature type="domain" description="Fatty acid desaturase" evidence="14">
    <location>
        <begin position="110"/>
        <end position="315"/>
    </location>
</feature>
<evidence type="ECO:0000256" key="13">
    <source>
        <dbReference type="SAM" id="Phobius"/>
    </source>
</evidence>
<dbReference type="GO" id="GO:0004768">
    <property type="term" value="F:stearoyl-CoA 9-desaturase activity"/>
    <property type="evidence" value="ECO:0007669"/>
    <property type="project" value="InterPro"/>
</dbReference>
<accession>U5EY18</accession>
<keyword evidence="8" id="KW-0408">Iron</keyword>
<evidence type="ECO:0000256" key="2">
    <source>
        <dbReference type="ARBA" id="ARBA00009295"/>
    </source>
</evidence>
<dbReference type="GO" id="GO:0005789">
    <property type="term" value="C:endoplasmic reticulum membrane"/>
    <property type="evidence" value="ECO:0007669"/>
    <property type="project" value="TreeGrafter"/>
</dbReference>
<evidence type="ECO:0000256" key="3">
    <source>
        <dbReference type="ARBA" id="ARBA00022516"/>
    </source>
</evidence>
<evidence type="ECO:0000256" key="5">
    <source>
        <dbReference type="ARBA" id="ARBA00022832"/>
    </source>
</evidence>
<dbReference type="InterPro" id="IPR015876">
    <property type="entry name" value="Acyl-CoA_DS"/>
</dbReference>
<evidence type="ECO:0000256" key="10">
    <source>
        <dbReference type="ARBA" id="ARBA00023136"/>
    </source>
</evidence>
<keyword evidence="3 12" id="KW-0444">Lipid biosynthesis</keyword>
<sequence length="417" mass="47891">MAPNVLGNTIILTEACIEKSDDNNNSQKISCNKSKSSLNQTINNNHQNGIILNKTSNHNGQADNSSKTLEIPGKLKVKNFVWRNIIAFIYLHTAALYGLYLAITSAKIITFLFAYVLAVFGGLGITAGAHRLWAHKSYKAKWPLRLFLMLCQTLAFQNSIYEWVRDHRVHHKFTDTNADPHNAKRGFFFSHIGWLMLRKHPDVKNKGSTIDMTDLESDAFVMFQKKYYLIMMPIITFIIPTMTGCYVLGDSLKNSWYVVAIFRYTISLNFTWLVNSYAHIWGTKPYDKSISPTNTKLVGILAIGEGWHNYHHVFPWDYKTAEVQTYTTNWTLYFINLWAKWGLAYDLKTVSEEIIQKRVLRTGDGSHPCTTENDVQQKLLDYINSAAENDEHLWGWDDKDMTEADKLDAQILNQKNV</sequence>
<feature type="transmembrane region" description="Helical" evidence="13">
    <location>
        <begin position="108"/>
        <end position="129"/>
    </location>
</feature>
<dbReference type="Pfam" id="PF00487">
    <property type="entry name" value="FA_desaturase"/>
    <property type="match status" value="1"/>
</dbReference>
<name>U5EY18_9DIPT</name>
<reference evidence="15" key="1">
    <citation type="journal article" date="2014" name="Insect Biochem. Mol. Biol.">
        <title>An insight into the sialome of the frog biting fly, Corethrella appendiculata.</title>
        <authorList>
            <person name="Ribeiro J.M.C."/>
            <person name="Chagas A.C."/>
            <person name="Pham V.M."/>
            <person name="Lounibos L.P."/>
            <person name="Calvo E."/>
        </authorList>
    </citation>
    <scope>NUCLEOTIDE SEQUENCE</scope>
    <source>
        <tissue evidence="15">Salivary glands</tissue>
    </source>
</reference>
<dbReference type="EMBL" id="GANO01002241">
    <property type="protein sequence ID" value="JAB57630.1"/>
    <property type="molecule type" value="mRNA"/>
</dbReference>
<organism evidence="15">
    <name type="scientific">Corethrella appendiculata</name>
    <dbReference type="NCBI Taxonomy" id="1370023"/>
    <lineage>
        <taxon>Eukaryota</taxon>
        <taxon>Metazoa</taxon>
        <taxon>Ecdysozoa</taxon>
        <taxon>Arthropoda</taxon>
        <taxon>Hexapoda</taxon>
        <taxon>Insecta</taxon>
        <taxon>Pterygota</taxon>
        <taxon>Neoptera</taxon>
        <taxon>Endopterygota</taxon>
        <taxon>Diptera</taxon>
        <taxon>Nematocera</taxon>
        <taxon>Culicoidea</taxon>
        <taxon>Chaoboridae</taxon>
        <taxon>Corethrella</taxon>
    </lineage>
</organism>
<evidence type="ECO:0000256" key="7">
    <source>
        <dbReference type="ARBA" id="ARBA00023002"/>
    </source>
</evidence>
<keyword evidence="9" id="KW-0443">Lipid metabolism</keyword>
<keyword evidence="4 12" id="KW-0812">Transmembrane</keyword>
<dbReference type="PANTHER" id="PTHR11351:SF98">
    <property type="entry name" value="RE43130P"/>
    <property type="match status" value="1"/>
</dbReference>
<keyword evidence="5" id="KW-0276">Fatty acid metabolism</keyword>
<dbReference type="PIRSF" id="PIRSF000345">
    <property type="entry name" value="OLE1"/>
    <property type="match status" value="1"/>
</dbReference>
<proteinExistence type="evidence at transcript level"/>
<evidence type="ECO:0000313" key="15">
    <source>
        <dbReference type="EMBL" id="JAB57630.1"/>
    </source>
</evidence>
<keyword evidence="11 12" id="KW-0275">Fatty acid biosynthesis</keyword>
<evidence type="ECO:0000256" key="9">
    <source>
        <dbReference type="ARBA" id="ARBA00023098"/>
    </source>
</evidence>
<feature type="transmembrane region" description="Helical" evidence="13">
    <location>
        <begin position="255"/>
        <end position="274"/>
    </location>
</feature>
<evidence type="ECO:0000256" key="4">
    <source>
        <dbReference type="ARBA" id="ARBA00022692"/>
    </source>
</evidence>